<sequence>MLHAMLSRAIRHGRLTVHYPDGRIRHYGDGEGPEAGFRILTRRAEWRLVTNPGLTFGESYMDGSILPLEGRLLELLELLMANWVHGSTHPVEQVLALWRRGRRRIDQFNPAPRARRNVAHHYDLNGRLYALFLDRDRQYSCAYYPTGAETLEEAQAAKKRHIAAKLRLQPGQEVLDIGCGWGGLALTLARDHGAHVTGITLSEEQLAEARRRAEEAGLADRCRFELMDYRDWTRPVDRIVSVGMFEHVGITNYPAFFRTIHRALKPDGVALVHAIGRCDGPGSTNPWLAKYIFPGGYSPALSEVLPAVERSGLFATDIEILRLHYALTLREWRRRFAANRDAIQSLYDERFCRMFEFYLAASEASFRRGGLLNWQLQLTRRLDALPLTRDYMTEAERALAPEFSDGR</sequence>
<dbReference type="GO" id="GO:0032259">
    <property type="term" value="P:methylation"/>
    <property type="evidence" value="ECO:0007669"/>
    <property type="project" value="UniProtKB-KW"/>
</dbReference>
<dbReference type="Pfam" id="PF02353">
    <property type="entry name" value="CMAS"/>
    <property type="match status" value="1"/>
</dbReference>
<dbReference type="Gene3D" id="3.40.50.150">
    <property type="entry name" value="Vaccinia Virus protein VP39"/>
    <property type="match status" value="1"/>
</dbReference>
<dbReference type="GO" id="GO:0008168">
    <property type="term" value="F:methyltransferase activity"/>
    <property type="evidence" value="ECO:0007669"/>
    <property type="project" value="UniProtKB-KW"/>
</dbReference>
<gene>
    <name evidence="7" type="ORF">HB662_06535</name>
</gene>
<proteinExistence type="inferred from homology"/>
<dbReference type="Proteomes" id="UP000765160">
    <property type="component" value="Unassembled WGS sequence"/>
</dbReference>
<dbReference type="InterPro" id="IPR029063">
    <property type="entry name" value="SAM-dependent_MTases_sf"/>
</dbReference>
<organism evidence="7 8">
    <name type="scientific">Falsiroseomonas frigidaquae</name>
    <dbReference type="NCBI Taxonomy" id="487318"/>
    <lineage>
        <taxon>Bacteria</taxon>
        <taxon>Pseudomonadati</taxon>
        <taxon>Pseudomonadota</taxon>
        <taxon>Alphaproteobacteria</taxon>
        <taxon>Acetobacterales</taxon>
        <taxon>Roseomonadaceae</taxon>
        <taxon>Falsiroseomonas</taxon>
    </lineage>
</organism>
<evidence type="ECO:0000256" key="3">
    <source>
        <dbReference type="ARBA" id="ARBA00022679"/>
    </source>
</evidence>
<dbReference type="RefSeq" id="WP_168048417.1">
    <property type="nucleotide sequence ID" value="NZ_JAATJR010000002.1"/>
</dbReference>
<evidence type="ECO:0000259" key="6">
    <source>
        <dbReference type="Pfam" id="PF25371"/>
    </source>
</evidence>
<protein>
    <submittedName>
        <fullName evidence="7">Class I SAM-dependent methyltransferase</fullName>
    </submittedName>
</protein>
<name>A0ABX1EV59_9PROT</name>
<accession>A0ABX1EV59</accession>
<dbReference type="PIRSF" id="PIRSF003085">
    <property type="entry name" value="CMAS"/>
    <property type="match status" value="1"/>
</dbReference>
<reference evidence="7 8" key="1">
    <citation type="submission" date="2020-03" db="EMBL/GenBank/DDBJ databases">
        <title>Roseomonas selenitidurans sp. nov. isolated from soil.</title>
        <authorList>
            <person name="Liu H."/>
        </authorList>
    </citation>
    <scope>NUCLEOTIDE SEQUENCE [LARGE SCALE GENOMIC DNA]</scope>
    <source>
        <strain evidence="7 8">JCM 15073</strain>
    </source>
</reference>
<dbReference type="CDD" id="cd02440">
    <property type="entry name" value="AdoMet_MTases"/>
    <property type="match status" value="1"/>
</dbReference>
<evidence type="ECO:0000256" key="4">
    <source>
        <dbReference type="ARBA" id="ARBA00022691"/>
    </source>
</evidence>
<feature type="domain" description="DUF7884" evidence="6">
    <location>
        <begin position="3"/>
        <end position="81"/>
    </location>
</feature>
<evidence type="ECO:0000256" key="2">
    <source>
        <dbReference type="ARBA" id="ARBA00022603"/>
    </source>
</evidence>
<dbReference type="InterPro" id="IPR003333">
    <property type="entry name" value="CMAS"/>
</dbReference>
<dbReference type="Pfam" id="PF25371">
    <property type="entry name" value="DUF7884"/>
    <property type="match status" value="1"/>
</dbReference>
<evidence type="ECO:0000256" key="1">
    <source>
        <dbReference type="ARBA" id="ARBA00010815"/>
    </source>
</evidence>
<dbReference type="PANTHER" id="PTHR43667:SF1">
    <property type="entry name" value="CYCLOPROPANE-FATTY-ACYL-PHOSPHOLIPID SYNTHASE"/>
    <property type="match status" value="1"/>
</dbReference>
<keyword evidence="3" id="KW-0808">Transferase</keyword>
<dbReference type="PANTHER" id="PTHR43667">
    <property type="entry name" value="CYCLOPROPANE-FATTY-ACYL-PHOSPHOLIPID SYNTHASE"/>
    <property type="match status" value="1"/>
</dbReference>
<keyword evidence="2 7" id="KW-0489">Methyltransferase</keyword>
<comment type="caution">
    <text evidence="7">The sequence shown here is derived from an EMBL/GenBank/DDBJ whole genome shotgun (WGS) entry which is preliminary data.</text>
</comment>
<keyword evidence="4" id="KW-0949">S-adenosyl-L-methionine</keyword>
<keyword evidence="5" id="KW-0443">Lipid metabolism</keyword>
<dbReference type="InterPro" id="IPR057206">
    <property type="entry name" value="DUF7884"/>
</dbReference>
<evidence type="ECO:0000313" key="7">
    <source>
        <dbReference type="EMBL" id="NKE44428.1"/>
    </source>
</evidence>
<evidence type="ECO:0000256" key="5">
    <source>
        <dbReference type="ARBA" id="ARBA00023098"/>
    </source>
</evidence>
<dbReference type="InterPro" id="IPR050723">
    <property type="entry name" value="CFA/CMAS"/>
</dbReference>
<evidence type="ECO:0000313" key="8">
    <source>
        <dbReference type="Proteomes" id="UP000765160"/>
    </source>
</evidence>
<keyword evidence="8" id="KW-1185">Reference proteome</keyword>
<comment type="similarity">
    <text evidence="1">Belongs to the CFA/CMAS family.</text>
</comment>
<dbReference type="EMBL" id="JAAVTX010000002">
    <property type="protein sequence ID" value="NKE44428.1"/>
    <property type="molecule type" value="Genomic_DNA"/>
</dbReference>
<dbReference type="SUPFAM" id="SSF53335">
    <property type="entry name" value="S-adenosyl-L-methionine-dependent methyltransferases"/>
    <property type="match status" value="1"/>
</dbReference>